<dbReference type="KEGG" id="rlc:K227x_41050"/>
<evidence type="ECO:0000313" key="2">
    <source>
        <dbReference type="Proteomes" id="UP000318538"/>
    </source>
</evidence>
<gene>
    <name evidence="1" type="ORF">K227x_41050</name>
</gene>
<organism evidence="1 2">
    <name type="scientific">Rubripirellula lacrimiformis</name>
    <dbReference type="NCBI Taxonomy" id="1930273"/>
    <lineage>
        <taxon>Bacteria</taxon>
        <taxon>Pseudomonadati</taxon>
        <taxon>Planctomycetota</taxon>
        <taxon>Planctomycetia</taxon>
        <taxon>Pirellulales</taxon>
        <taxon>Pirellulaceae</taxon>
        <taxon>Rubripirellula</taxon>
    </lineage>
</organism>
<dbReference type="Gene3D" id="3.90.1480.10">
    <property type="entry name" value="Alpha-2,3-sialyltransferase"/>
    <property type="match status" value="1"/>
</dbReference>
<sequence length="293" mass="33072">MTRDSRKVSALRYLDPRTLRGVWQSRHLGLLHALKLHLVNDWRMPAVDLGSLPIWLDLCRSSSHQFRKMKGQWEGETVVCVGNGPSINQTDLRCLDGAKVIGTNRAYMLLDQFSPSEFCLAIQDNQRMVELESDLQRLSCTLLFGNLYFTPDSVPAEWMLAGRANQFCYLPYVDWVHDEGVIRPVANFSPGFSSDPTKYVHYGYSIIFSAIQFAAYFGAKRIVCIGIDMDFSQGNSFSKDVKNIFEPFRYEQHAKPNFELMHAHLASVGVELVNATPGGAVDALPRMTLKDAI</sequence>
<dbReference type="Proteomes" id="UP000318538">
    <property type="component" value="Chromosome"/>
</dbReference>
<reference evidence="1 2" key="1">
    <citation type="submission" date="2019-02" db="EMBL/GenBank/DDBJ databases">
        <title>Deep-cultivation of Planctomycetes and their phenomic and genomic characterization uncovers novel biology.</title>
        <authorList>
            <person name="Wiegand S."/>
            <person name="Jogler M."/>
            <person name="Boedeker C."/>
            <person name="Pinto D."/>
            <person name="Vollmers J."/>
            <person name="Rivas-Marin E."/>
            <person name="Kohn T."/>
            <person name="Peeters S.H."/>
            <person name="Heuer A."/>
            <person name="Rast P."/>
            <person name="Oberbeckmann S."/>
            <person name="Bunk B."/>
            <person name="Jeske O."/>
            <person name="Meyerdierks A."/>
            <person name="Storesund J.E."/>
            <person name="Kallscheuer N."/>
            <person name="Luecker S."/>
            <person name="Lage O.M."/>
            <person name="Pohl T."/>
            <person name="Merkel B.J."/>
            <person name="Hornburger P."/>
            <person name="Mueller R.-W."/>
            <person name="Bruemmer F."/>
            <person name="Labrenz M."/>
            <person name="Spormann A.M."/>
            <person name="Op den Camp H."/>
            <person name="Overmann J."/>
            <person name="Amann R."/>
            <person name="Jetten M.S.M."/>
            <person name="Mascher T."/>
            <person name="Medema M.H."/>
            <person name="Devos D.P."/>
            <person name="Kaster A.-K."/>
            <person name="Ovreas L."/>
            <person name="Rohde M."/>
            <person name="Galperin M.Y."/>
            <person name="Jogler C."/>
        </authorList>
    </citation>
    <scope>NUCLEOTIDE SEQUENCE [LARGE SCALE GENOMIC DNA]</scope>
    <source>
        <strain evidence="1 2">K22_7</strain>
    </source>
</reference>
<dbReference type="EMBL" id="CP036525">
    <property type="protein sequence ID" value="QDT05702.1"/>
    <property type="molecule type" value="Genomic_DNA"/>
</dbReference>
<accession>A0A517NEZ3</accession>
<keyword evidence="2" id="KW-1185">Reference proteome</keyword>
<proteinExistence type="predicted"/>
<evidence type="ECO:0008006" key="3">
    <source>
        <dbReference type="Google" id="ProtNLM"/>
    </source>
</evidence>
<protein>
    <recommendedName>
        <fullName evidence="3">DUF115 domain-containing protein</fullName>
    </recommendedName>
</protein>
<evidence type="ECO:0000313" key="1">
    <source>
        <dbReference type="EMBL" id="QDT05702.1"/>
    </source>
</evidence>
<dbReference type="AlphaFoldDB" id="A0A517NEZ3"/>
<name>A0A517NEZ3_9BACT</name>